<dbReference type="EMBL" id="JACCAA010000001">
    <property type="protein sequence ID" value="NYG60289.1"/>
    <property type="molecule type" value="Genomic_DNA"/>
</dbReference>
<reference evidence="3 4" key="1">
    <citation type="submission" date="2020-07" db="EMBL/GenBank/DDBJ databases">
        <title>Sequencing the genomes of 1000 actinobacteria strains.</title>
        <authorList>
            <person name="Klenk H.-P."/>
        </authorList>
    </citation>
    <scope>NUCLEOTIDE SEQUENCE [LARGE SCALE GENOMIC DNA]</scope>
    <source>
        <strain evidence="3 4">DSM 23819</strain>
    </source>
</reference>
<evidence type="ECO:0000313" key="3">
    <source>
        <dbReference type="EMBL" id="NYG60289.1"/>
    </source>
</evidence>
<organism evidence="3 4">
    <name type="scientific">Nocardioides daedukensis</name>
    <dbReference type="NCBI Taxonomy" id="634462"/>
    <lineage>
        <taxon>Bacteria</taxon>
        <taxon>Bacillati</taxon>
        <taxon>Actinomycetota</taxon>
        <taxon>Actinomycetes</taxon>
        <taxon>Propionibacteriales</taxon>
        <taxon>Nocardioidaceae</taxon>
        <taxon>Nocardioides</taxon>
    </lineage>
</organism>
<comment type="caution">
    <text evidence="3">The sequence shown here is derived from an EMBL/GenBank/DDBJ whole genome shotgun (WGS) entry which is preliminary data.</text>
</comment>
<name>A0A7Y9S3E9_9ACTN</name>
<keyword evidence="1" id="KW-0812">Transmembrane</keyword>
<feature type="transmembrane region" description="Helical" evidence="1">
    <location>
        <begin position="193"/>
        <end position="214"/>
    </location>
</feature>
<gene>
    <name evidence="3" type="ORF">BJ980_003212</name>
</gene>
<keyword evidence="1" id="KW-1133">Transmembrane helix</keyword>
<evidence type="ECO:0000313" key="4">
    <source>
        <dbReference type="Proteomes" id="UP000540656"/>
    </source>
</evidence>
<evidence type="ECO:0000256" key="2">
    <source>
        <dbReference type="SAM" id="SignalP"/>
    </source>
</evidence>
<keyword evidence="2" id="KW-0732">Signal</keyword>
<proteinExistence type="predicted"/>
<feature type="chain" id="PRO_5031051697" description="TPM domain-containing protein" evidence="2">
    <location>
        <begin position="25"/>
        <end position="229"/>
    </location>
</feature>
<dbReference type="RefSeq" id="WP_179503231.1">
    <property type="nucleotide sequence ID" value="NZ_JACCAA010000001.1"/>
</dbReference>
<feature type="signal peptide" evidence="2">
    <location>
        <begin position="1"/>
        <end position="24"/>
    </location>
</feature>
<evidence type="ECO:0008006" key="5">
    <source>
        <dbReference type="Google" id="ProtNLM"/>
    </source>
</evidence>
<keyword evidence="4" id="KW-1185">Reference proteome</keyword>
<dbReference type="Proteomes" id="UP000540656">
    <property type="component" value="Unassembled WGS sequence"/>
</dbReference>
<dbReference type="AlphaFoldDB" id="A0A7Y9S3E9"/>
<evidence type="ECO:0000256" key="1">
    <source>
        <dbReference type="SAM" id="Phobius"/>
    </source>
</evidence>
<keyword evidence="1" id="KW-0472">Membrane</keyword>
<protein>
    <recommendedName>
        <fullName evidence="5">TPM domain-containing protein</fullName>
    </recommendedName>
</protein>
<accession>A0A7Y9S3E9</accession>
<sequence length="229" mass="24957">MRNAVANLVLAALAALLCGFGASAWFTDKREQEFAQWQAYEEVLDTPRDRVRNAIEGIRKDGVHVAPDGRTMVDEADEKRLEKAIAARGVDEVPVRVIVWQETNMGGSYLQTEEQLERALADDEPGVLVIWEGPESGDVMLTGGRDGYPFQFNTSDFVGDPTTALLAGIDQLTVTWHDDDSEFDYWGGTGGGIAAGVMIALGVLLGIGLFFWLVRTLTGGLLKLPGGWR</sequence>